<reference evidence="2" key="1">
    <citation type="submission" date="2023-03" db="EMBL/GenBank/DDBJ databases">
        <authorList>
            <person name="Steffen K."/>
            <person name="Cardenas P."/>
        </authorList>
    </citation>
    <scope>NUCLEOTIDE SEQUENCE</scope>
</reference>
<name>A0AA35R3W9_GEOBA</name>
<proteinExistence type="predicted"/>
<sequence length="274" mass="29931">MMDIAADPAGGDGAGHRRRGFSHGRGCRLSGHRGTGLRDHPQRARHRRYPGQQRRHSLQQQGRGNRSGRVAPAHGGEPGRRLLSHTRPAPGHAQAALGPRGERLLAGHEDRRPHRRNRLHRLQRRPGCADLLPRAGGCGRRHHRQRGRAGIRADTHGHRAAHQRSARGTAPADPGGPLLRAGGGRAPDRISGVAPRGFHHRRDHRHQRRSAHGLAAADELYGVLRLRFATPVLSLVEGLRTNGFETLSPFALSPSTRLRTGVARRSRAESKGAV</sequence>
<gene>
    <name evidence="2" type="ORF">GBAR_LOCUS3622</name>
</gene>
<feature type="compositionally biased region" description="Basic residues" evidence="1">
    <location>
        <begin position="16"/>
        <end position="26"/>
    </location>
</feature>
<dbReference type="AlphaFoldDB" id="A0AA35R3W9"/>
<feature type="compositionally biased region" description="Basic residues" evidence="1">
    <location>
        <begin position="43"/>
        <end position="57"/>
    </location>
</feature>
<evidence type="ECO:0000256" key="1">
    <source>
        <dbReference type="SAM" id="MobiDB-lite"/>
    </source>
</evidence>
<evidence type="ECO:0000313" key="3">
    <source>
        <dbReference type="Proteomes" id="UP001174909"/>
    </source>
</evidence>
<protein>
    <submittedName>
        <fullName evidence="2">Uncharacterized protein</fullName>
    </submittedName>
</protein>
<evidence type="ECO:0000313" key="2">
    <source>
        <dbReference type="EMBL" id="CAI8003333.1"/>
    </source>
</evidence>
<accession>A0AA35R3W9</accession>
<feature type="compositionally biased region" description="Low complexity" evidence="1">
    <location>
        <begin position="170"/>
        <end position="180"/>
    </location>
</feature>
<organism evidence="2 3">
    <name type="scientific">Geodia barretti</name>
    <name type="common">Barrett's horny sponge</name>
    <dbReference type="NCBI Taxonomy" id="519541"/>
    <lineage>
        <taxon>Eukaryota</taxon>
        <taxon>Metazoa</taxon>
        <taxon>Porifera</taxon>
        <taxon>Demospongiae</taxon>
        <taxon>Heteroscleromorpha</taxon>
        <taxon>Tetractinellida</taxon>
        <taxon>Astrophorina</taxon>
        <taxon>Geodiidae</taxon>
        <taxon>Geodia</taxon>
    </lineage>
</organism>
<dbReference type="EMBL" id="CASHTH010000516">
    <property type="protein sequence ID" value="CAI8003333.1"/>
    <property type="molecule type" value="Genomic_DNA"/>
</dbReference>
<feature type="compositionally biased region" description="Basic residues" evidence="1">
    <location>
        <begin position="139"/>
        <end position="149"/>
    </location>
</feature>
<dbReference type="Proteomes" id="UP001174909">
    <property type="component" value="Unassembled WGS sequence"/>
</dbReference>
<feature type="region of interest" description="Disordered" evidence="1">
    <location>
        <begin position="133"/>
        <end position="211"/>
    </location>
</feature>
<feature type="region of interest" description="Disordered" evidence="1">
    <location>
        <begin position="1"/>
        <end position="119"/>
    </location>
</feature>
<feature type="compositionally biased region" description="Basic residues" evidence="1">
    <location>
        <begin position="197"/>
        <end position="211"/>
    </location>
</feature>
<comment type="caution">
    <text evidence="2">The sequence shown here is derived from an EMBL/GenBank/DDBJ whole genome shotgun (WGS) entry which is preliminary data.</text>
</comment>
<keyword evidence="3" id="KW-1185">Reference proteome</keyword>
<feature type="compositionally biased region" description="Basic and acidic residues" evidence="1">
    <location>
        <begin position="100"/>
        <end position="112"/>
    </location>
</feature>